<dbReference type="AlphaFoldDB" id="A0A8T2J2I4"/>
<evidence type="ECO:0000313" key="2">
    <source>
        <dbReference type="Proteomes" id="UP000812440"/>
    </source>
</evidence>
<sequence length="78" mass="9325">MGFAHCKRQIGIYFTYIYFISFTSRGRGFNTFQVCWVFFSLNASDAFMCPMYSVCTWVRYCVSELCMDYSPRILYRNL</sequence>
<accession>A0A8T2J2I4</accession>
<name>A0A8T2J2I4_9PIPI</name>
<protein>
    <submittedName>
        <fullName evidence="1">Uncharacterized protein</fullName>
    </submittedName>
</protein>
<comment type="caution">
    <text evidence="1">The sequence shown here is derived from an EMBL/GenBank/DDBJ whole genome shotgun (WGS) entry which is preliminary data.</text>
</comment>
<organism evidence="1 2">
    <name type="scientific">Hymenochirus boettgeri</name>
    <name type="common">Congo dwarf clawed frog</name>
    <dbReference type="NCBI Taxonomy" id="247094"/>
    <lineage>
        <taxon>Eukaryota</taxon>
        <taxon>Metazoa</taxon>
        <taxon>Chordata</taxon>
        <taxon>Craniata</taxon>
        <taxon>Vertebrata</taxon>
        <taxon>Euteleostomi</taxon>
        <taxon>Amphibia</taxon>
        <taxon>Batrachia</taxon>
        <taxon>Anura</taxon>
        <taxon>Pipoidea</taxon>
        <taxon>Pipidae</taxon>
        <taxon>Pipinae</taxon>
        <taxon>Hymenochirus</taxon>
    </lineage>
</organism>
<evidence type="ECO:0000313" key="1">
    <source>
        <dbReference type="EMBL" id="KAG8438502.1"/>
    </source>
</evidence>
<gene>
    <name evidence="1" type="ORF">GDO86_004899</name>
</gene>
<reference evidence="1" key="1">
    <citation type="thesis" date="2020" institute="ProQuest LLC" country="789 East Eisenhower Parkway, Ann Arbor, MI, USA">
        <title>Comparative Genomics and Chromosome Evolution.</title>
        <authorList>
            <person name="Mudd A.B."/>
        </authorList>
    </citation>
    <scope>NUCLEOTIDE SEQUENCE</scope>
    <source>
        <strain evidence="1">Female2</strain>
        <tissue evidence="1">Blood</tissue>
    </source>
</reference>
<dbReference type="Proteomes" id="UP000812440">
    <property type="component" value="Chromosome 3"/>
</dbReference>
<dbReference type="EMBL" id="JAACNH010000006">
    <property type="protein sequence ID" value="KAG8438502.1"/>
    <property type="molecule type" value="Genomic_DNA"/>
</dbReference>
<proteinExistence type="predicted"/>
<keyword evidence="2" id="KW-1185">Reference proteome</keyword>